<dbReference type="AlphaFoldDB" id="A0A7W7Q3N4"/>
<dbReference type="EMBL" id="JACHJQ010000002">
    <property type="protein sequence ID" value="MBB4906109.1"/>
    <property type="molecule type" value="Genomic_DNA"/>
</dbReference>
<sequence length="40" mass="4627">MTLTFLRAKRGYTQRRLRRPAVHLGIPVTSQASHRHSEPT</sequence>
<gene>
    <name evidence="1" type="ORF">FHR82_002326</name>
</gene>
<keyword evidence="2" id="KW-1185">Reference proteome</keyword>
<comment type="caution">
    <text evidence="1">The sequence shown here is derived from an EMBL/GenBank/DDBJ whole genome shotgun (WGS) entry which is preliminary data.</text>
</comment>
<reference evidence="1 2" key="1">
    <citation type="submission" date="2020-08" db="EMBL/GenBank/DDBJ databases">
        <title>Genomic Encyclopedia of Type Strains, Phase III (KMG-III): the genomes of soil and plant-associated and newly described type strains.</title>
        <authorList>
            <person name="Whitman W."/>
        </authorList>
    </citation>
    <scope>NUCLEOTIDE SEQUENCE [LARGE SCALE GENOMIC DNA]</scope>
    <source>
        <strain evidence="1 2">CECT 8960</strain>
    </source>
</reference>
<dbReference type="Proteomes" id="UP000520767">
    <property type="component" value="Unassembled WGS sequence"/>
</dbReference>
<protein>
    <submittedName>
        <fullName evidence="1">Uncharacterized protein</fullName>
    </submittedName>
</protein>
<evidence type="ECO:0000313" key="2">
    <source>
        <dbReference type="Proteomes" id="UP000520767"/>
    </source>
</evidence>
<evidence type="ECO:0000313" key="1">
    <source>
        <dbReference type="EMBL" id="MBB4906109.1"/>
    </source>
</evidence>
<accession>A0A7W7Q3N4</accession>
<name>A0A7W7Q3N4_9PSEU</name>
<organism evidence="1 2">
    <name type="scientific">Actinophytocola algeriensis</name>
    <dbReference type="NCBI Taxonomy" id="1768010"/>
    <lineage>
        <taxon>Bacteria</taxon>
        <taxon>Bacillati</taxon>
        <taxon>Actinomycetota</taxon>
        <taxon>Actinomycetes</taxon>
        <taxon>Pseudonocardiales</taxon>
        <taxon>Pseudonocardiaceae</taxon>
    </lineage>
</organism>
<proteinExistence type="predicted"/>